<reference evidence="1" key="1">
    <citation type="submission" date="2020-11" db="EMBL/GenBank/DDBJ databases">
        <authorList>
            <consortium name="DOE Joint Genome Institute"/>
            <person name="Ahrendt S."/>
            <person name="Riley R."/>
            <person name="Andreopoulos W."/>
            <person name="Labutti K."/>
            <person name="Pangilinan J."/>
            <person name="Ruiz-Duenas F.J."/>
            <person name="Barrasa J.M."/>
            <person name="Sanchez-Garcia M."/>
            <person name="Camarero S."/>
            <person name="Miyauchi S."/>
            <person name="Serrano A."/>
            <person name="Linde D."/>
            <person name="Babiker R."/>
            <person name="Drula E."/>
            <person name="Ayuso-Fernandez I."/>
            <person name="Pacheco R."/>
            <person name="Padilla G."/>
            <person name="Ferreira P."/>
            <person name="Barriuso J."/>
            <person name="Kellner H."/>
            <person name="Castanera R."/>
            <person name="Alfaro M."/>
            <person name="Ramirez L."/>
            <person name="Pisabarro A.G."/>
            <person name="Kuo A."/>
            <person name="Tritt A."/>
            <person name="Lipzen A."/>
            <person name="He G."/>
            <person name="Yan M."/>
            <person name="Ng V."/>
            <person name="Cullen D."/>
            <person name="Martin F."/>
            <person name="Rosso M.-N."/>
            <person name="Henrissat B."/>
            <person name="Hibbett D."/>
            <person name="Martinez A.T."/>
            <person name="Grigoriev I.V."/>
        </authorList>
    </citation>
    <scope>NUCLEOTIDE SEQUENCE</scope>
    <source>
        <strain evidence="1">AH 40177</strain>
    </source>
</reference>
<evidence type="ECO:0000313" key="1">
    <source>
        <dbReference type="EMBL" id="KAF9072573.1"/>
    </source>
</evidence>
<proteinExistence type="predicted"/>
<organism evidence="1 2">
    <name type="scientific">Rhodocollybia butyracea</name>
    <dbReference type="NCBI Taxonomy" id="206335"/>
    <lineage>
        <taxon>Eukaryota</taxon>
        <taxon>Fungi</taxon>
        <taxon>Dikarya</taxon>
        <taxon>Basidiomycota</taxon>
        <taxon>Agaricomycotina</taxon>
        <taxon>Agaricomycetes</taxon>
        <taxon>Agaricomycetidae</taxon>
        <taxon>Agaricales</taxon>
        <taxon>Marasmiineae</taxon>
        <taxon>Omphalotaceae</taxon>
        <taxon>Rhodocollybia</taxon>
    </lineage>
</organism>
<evidence type="ECO:0000313" key="2">
    <source>
        <dbReference type="Proteomes" id="UP000772434"/>
    </source>
</evidence>
<comment type="caution">
    <text evidence="1">The sequence shown here is derived from an EMBL/GenBank/DDBJ whole genome shotgun (WGS) entry which is preliminary data.</text>
</comment>
<dbReference type="EMBL" id="JADNRY010000023">
    <property type="protein sequence ID" value="KAF9072573.1"/>
    <property type="molecule type" value="Genomic_DNA"/>
</dbReference>
<sequence>MRCLPSENLMTYSPCPSFRAPLLRKFTMEGFSFGGIFGSSRLSKLNEINLTWVSPDTVTSFLKGASSECSATVSTISTPGELWTRAPGRYMGRAKVTSQLKALSVIQMHEDYDEPLSDVLDYLTLPNAEKLVFIDDTRLKFPVESLLSMFARSELSLIKLSHLELSGYHVWDHNLLKILARLPSLAFFAFKDAFLLDEKPHALTARFFQGIISADVMPKLTQLELISHSGAVPMDDLLSFIESRRPSLEGDDPSMRLLPLKQVRIGISSPEACASLMNRLSGLCSGGLLAEVSEPWDTYRSCRNTAGLPSSF</sequence>
<dbReference type="OrthoDB" id="3060319at2759"/>
<name>A0A9P5UBX3_9AGAR</name>
<keyword evidence="2" id="KW-1185">Reference proteome</keyword>
<dbReference type="AlphaFoldDB" id="A0A9P5UBX3"/>
<dbReference type="Proteomes" id="UP000772434">
    <property type="component" value="Unassembled WGS sequence"/>
</dbReference>
<accession>A0A9P5UBX3</accession>
<gene>
    <name evidence="1" type="ORF">BDP27DRAFT_397196</name>
</gene>
<protein>
    <submittedName>
        <fullName evidence="1">Uncharacterized protein</fullName>
    </submittedName>
</protein>